<feature type="transmembrane region" description="Helical" evidence="1">
    <location>
        <begin position="264"/>
        <end position="286"/>
    </location>
</feature>
<organism evidence="3 4">
    <name type="scientific">Jiangella asiatica</name>
    <dbReference type="NCBI Taxonomy" id="2530372"/>
    <lineage>
        <taxon>Bacteria</taxon>
        <taxon>Bacillati</taxon>
        <taxon>Actinomycetota</taxon>
        <taxon>Actinomycetes</taxon>
        <taxon>Jiangellales</taxon>
        <taxon>Jiangellaceae</taxon>
        <taxon>Jiangella</taxon>
    </lineage>
</organism>
<dbReference type="Proteomes" id="UP000294739">
    <property type="component" value="Unassembled WGS sequence"/>
</dbReference>
<feature type="transmembrane region" description="Helical" evidence="1">
    <location>
        <begin position="232"/>
        <end position="252"/>
    </location>
</feature>
<keyword evidence="4" id="KW-1185">Reference proteome</keyword>
<keyword evidence="1" id="KW-0812">Transmembrane</keyword>
<feature type="transmembrane region" description="Helical" evidence="1">
    <location>
        <begin position="347"/>
        <end position="369"/>
    </location>
</feature>
<dbReference type="EMBL" id="SMKZ01000021">
    <property type="protein sequence ID" value="TDE08872.1"/>
    <property type="molecule type" value="Genomic_DNA"/>
</dbReference>
<dbReference type="Pfam" id="PF13231">
    <property type="entry name" value="PMT_2"/>
    <property type="match status" value="1"/>
</dbReference>
<evidence type="ECO:0000313" key="3">
    <source>
        <dbReference type="EMBL" id="TDE08872.1"/>
    </source>
</evidence>
<protein>
    <recommendedName>
        <fullName evidence="2">Glycosyltransferase RgtA/B/C/D-like domain-containing protein</fullName>
    </recommendedName>
</protein>
<accession>A0A4R5D5W4</accession>
<proteinExistence type="predicted"/>
<feature type="transmembrane region" description="Helical" evidence="1">
    <location>
        <begin position="316"/>
        <end position="335"/>
    </location>
</feature>
<reference evidence="3 4" key="1">
    <citation type="submission" date="2019-03" db="EMBL/GenBank/DDBJ databases">
        <title>Draft genome sequences of novel Actinobacteria.</title>
        <authorList>
            <person name="Sahin N."/>
            <person name="Ay H."/>
            <person name="Saygin H."/>
        </authorList>
    </citation>
    <scope>NUCLEOTIDE SEQUENCE [LARGE SCALE GENOMIC DNA]</scope>
    <source>
        <strain evidence="3 4">5K138</strain>
    </source>
</reference>
<name>A0A4R5D5W4_9ACTN</name>
<keyword evidence="1" id="KW-0472">Membrane</keyword>
<evidence type="ECO:0000313" key="4">
    <source>
        <dbReference type="Proteomes" id="UP000294739"/>
    </source>
</evidence>
<feature type="transmembrane region" description="Helical" evidence="1">
    <location>
        <begin position="192"/>
        <end position="220"/>
    </location>
</feature>
<feature type="domain" description="Glycosyltransferase RgtA/B/C/D-like" evidence="2">
    <location>
        <begin position="116"/>
        <end position="241"/>
    </location>
</feature>
<comment type="caution">
    <text evidence="3">The sequence shown here is derived from an EMBL/GenBank/DDBJ whole genome shotgun (WGS) entry which is preliminary data.</text>
</comment>
<dbReference type="AlphaFoldDB" id="A0A4R5D5W4"/>
<gene>
    <name evidence="3" type="ORF">E1269_15680</name>
</gene>
<feature type="transmembrane region" description="Helical" evidence="1">
    <location>
        <begin position="139"/>
        <end position="158"/>
    </location>
</feature>
<dbReference type="RefSeq" id="WP_131896123.1">
    <property type="nucleotide sequence ID" value="NZ_SMKZ01000021.1"/>
</dbReference>
<feature type="transmembrane region" description="Helical" evidence="1">
    <location>
        <begin position="293"/>
        <end position="310"/>
    </location>
</feature>
<dbReference type="OrthoDB" id="3207667at2"/>
<dbReference type="InParanoid" id="A0A4R5D5W4"/>
<keyword evidence="1" id="KW-1133">Transmembrane helix</keyword>
<evidence type="ECO:0000259" key="2">
    <source>
        <dbReference type="Pfam" id="PF13231"/>
    </source>
</evidence>
<dbReference type="InterPro" id="IPR038731">
    <property type="entry name" value="RgtA/B/C-like"/>
</dbReference>
<sequence>MSALPAAPTPAFDLADLQLPIPVQPRPPRPHRVRAWFRDHGTDIALLAPLLALAGTVQAVGMDRSPAFSDVESRLVVAAAGTDRPGWPALGWLPISAWDRLTGAFDRVDHAVLAGREAMVVVTVISAALLWALARRLGLPRVAAVVAVLIYAVSPLAVHIHRLASGDHPAMMWTLAALVLATARRRQVVASALAGVASVFAALAQPTFLVLTPFVVWIMWDRTHSRMRRRALAATGAVLAMGGYAYILIAVVGREPEPGAEDPALWWSLDPVLFVAAAVAALGALAIRELRPVGGALALMFAFLALPSPSTPVAPMVAAVALASGVIPAAVHRLVVLLRERRGEHDAVPLTIMSATAVTVVTVAAAVTWPGGLRELAGTDRNDAIGDVAGWLEANLPPGSRLIADRTLWVDLGGDGSAAGAVVPFDEFAVEPELQPAIGSAPEPAAGVGQDGTWRTFDYIVVTPALRADETDRPAIERALSESSLVAAFGADGRRIEIRQIHPAGLAAAEERFDADRRATRYAADQLLRNDALHFAGDAATVVRDGMVDPRIVLVLGQLAGVRELTVSLPPVPGEHDGPRRRLTLSDIGTDDEAARLGLWLLGQQEPFTPSGVEVDGGDVVATYPLPAPHGLLPDSPEIDN</sequence>
<evidence type="ECO:0000256" key="1">
    <source>
        <dbReference type="SAM" id="Phobius"/>
    </source>
</evidence>
<feature type="transmembrane region" description="Helical" evidence="1">
    <location>
        <begin position="113"/>
        <end position="133"/>
    </location>
</feature>